<reference evidence="2 3" key="1">
    <citation type="submission" date="2015-06" db="EMBL/GenBank/DDBJ databases">
        <authorList>
            <person name="Adams M."/>
            <person name="Sutton G."/>
            <person name="Nelson K."/>
            <person name="Bonomo R."/>
            <person name="McCorrison J."/>
            <person name="Sanka R."/>
            <person name="Brinkac L."/>
            <person name="Nierman W."/>
        </authorList>
    </citation>
    <scope>NUCLEOTIDE SEQUENCE [LARGE SCALE GENOMIC DNA]</scope>
    <source>
        <strain evidence="2 3">GN02692</strain>
    </source>
</reference>
<evidence type="ECO:0000313" key="2">
    <source>
        <dbReference type="EMBL" id="KLQ01772.1"/>
    </source>
</evidence>
<feature type="transmembrane region" description="Helical" evidence="1">
    <location>
        <begin position="12"/>
        <end position="36"/>
    </location>
</feature>
<dbReference type="AlphaFoldDB" id="A0A837LCF2"/>
<sequence length="91" mass="10224">MNNLSVAFFRTILSGVATLTIFLSAFLITLAIQMWAQEGVPPLENIKFVVMLFFVVIMLLTISLCLKIFLDMVVSSRNYKILIKGNSSVHQ</sequence>
<comment type="caution">
    <text evidence="2">The sequence shown here is derived from an EMBL/GenBank/DDBJ whole genome shotgun (WGS) entry which is preliminary data.</text>
</comment>
<accession>A0A837LCF2</accession>
<keyword evidence="1" id="KW-0472">Membrane</keyword>
<keyword evidence="1" id="KW-1133">Transmembrane helix</keyword>
<protein>
    <submittedName>
        <fullName evidence="2">Uncharacterized protein</fullName>
    </submittedName>
</protein>
<evidence type="ECO:0000256" key="1">
    <source>
        <dbReference type="SAM" id="Phobius"/>
    </source>
</evidence>
<dbReference type="Proteomes" id="UP000036013">
    <property type="component" value="Unassembled WGS sequence"/>
</dbReference>
<gene>
    <name evidence="2" type="ORF">ABF77_15835</name>
</gene>
<name>A0A837LCF2_9ENTR</name>
<keyword evidence="1" id="KW-0812">Transmembrane</keyword>
<evidence type="ECO:0000313" key="3">
    <source>
        <dbReference type="Proteomes" id="UP000036013"/>
    </source>
</evidence>
<dbReference type="RefSeq" id="WP_047721903.1">
    <property type="nucleotide sequence ID" value="NZ_JAXROS010000048.1"/>
</dbReference>
<feature type="transmembrane region" description="Helical" evidence="1">
    <location>
        <begin position="48"/>
        <end position="70"/>
    </location>
</feature>
<dbReference type="EMBL" id="LEDI01000037">
    <property type="protein sequence ID" value="KLQ01772.1"/>
    <property type="molecule type" value="Genomic_DNA"/>
</dbReference>
<proteinExistence type="predicted"/>
<organism evidence="2 3">
    <name type="scientific">Enterobacter roggenkampii</name>
    <dbReference type="NCBI Taxonomy" id="1812935"/>
    <lineage>
        <taxon>Bacteria</taxon>
        <taxon>Pseudomonadati</taxon>
        <taxon>Pseudomonadota</taxon>
        <taxon>Gammaproteobacteria</taxon>
        <taxon>Enterobacterales</taxon>
        <taxon>Enterobacteriaceae</taxon>
        <taxon>Enterobacter</taxon>
        <taxon>Enterobacter cloacae complex</taxon>
    </lineage>
</organism>